<dbReference type="EMBL" id="VTUZ01000030">
    <property type="protein sequence ID" value="KAA1004047.1"/>
    <property type="molecule type" value="Genomic_DNA"/>
</dbReference>
<comment type="caution">
    <text evidence="2">The sequence shown here is derived from an EMBL/GenBank/DDBJ whole genome shotgun (WGS) entry which is preliminary data.</text>
</comment>
<evidence type="ECO:0000313" key="2">
    <source>
        <dbReference type="EMBL" id="KAA1004047.1"/>
    </source>
</evidence>
<dbReference type="Proteomes" id="UP000325273">
    <property type="component" value="Unassembled WGS sequence"/>
</dbReference>
<name>A0A5B0GKS8_9BURK</name>
<gene>
    <name evidence="2" type="ORF">FVF58_33450</name>
</gene>
<dbReference type="InterPro" id="IPR011008">
    <property type="entry name" value="Dimeric_a/b-barrel"/>
</dbReference>
<dbReference type="SUPFAM" id="SSF54909">
    <property type="entry name" value="Dimeric alpha+beta barrel"/>
    <property type="match status" value="1"/>
</dbReference>
<accession>A0A5B0GKS8</accession>
<evidence type="ECO:0000259" key="1">
    <source>
        <dbReference type="Pfam" id="PF07978"/>
    </source>
</evidence>
<feature type="domain" description="NIPSNAP" evidence="1">
    <location>
        <begin position="3"/>
        <end position="105"/>
    </location>
</feature>
<proteinExistence type="predicted"/>
<evidence type="ECO:0000313" key="3">
    <source>
        <dbReference type="Proteomes" id="UP000325273"/>
    </source>
</evidence>
<dbReference type="Pfam" id="PF07978">
    <property type="entry name" value="NIPSNAP"/>
    <property type="match status" value="1"/>
</dbReference>
<keyword evidence="3" id="KW-1185">Reference proteome</keyword>
<reference evidence="2 3" key="1">
    <citation type="submission" date="2019-08" db="EMBL/GenBank/DDBJ databases">
        <title>Paraburkholderia sp. DCY113.</title>
        <authorList>
            <person name="Kang J."/>
        </authorList>
    </citation>
    <scope>NUCLEOTIDE SEQUENCE [LARGE SCALE GENOMIC DNA]</scope>
    <source>
        <strain evidence="2 3">DCY113</strain>
    </source>
</reference>
<dbReference type="Gene3D" id="3.30.70.100">
    <property type="match status" value="1"/>
</dbReference>
<dbReference type="InterPro" id="IPR012577">
    <property type="entry name" value="NIPSNAP"/>
</dbReference>
<dbReference type="AlphaFoldDB" id="A0A5B0GKS8"/>
<sequence>MVYELRIYTPVPGRMPDLLRRFQQHTLGIWARLGICHAGFWRTHPKVDGDQLVYMLVWNTLEEREALWAAFVSDSEWIAAKQESEIPGPLVVNITSSLLASHLFSAVT</sequence>
<protein>
    <submittedName>
        <fullName evidence="2">NIPSNAP family protein</fullName>
    </submittedName>
</protein>
<organism evidence="2 3">
    <name type="scientific">Paraburkholderia panacisoli</name>
    <dbReference type="NCBI Taxonomy" id="2603818"/>
    <lineage>
        <taxon>Bacteria</taxon>
        <taxon>Pseudomonadati</taxon>
        <taxon>Pseudomonadota</taxon>
        <taxon>Betaproteobacteria</taxon>
        <taxon>Burkholderiales</taxon>
        <taxon>Burkholderiaceae</taxon>
        <taxon>Paraburkholderia</taxon>
    </lineage>
</organism>
<dbReference type="RefSeq" id="WP_149674028.1">
    <property type="nucleotide sequence ID" value="NZ_VTUZ01000030.1"/>
</dbReference>